<dbReference type="Pfam" id="PF11009">
    <property type="entry name" value="BrxC"/>
    <property type="match status" value="1"/>
</dbReference>
<reference evidence="1 2" key="1">
    <citation type="submission" date="2021-05" db="EMBL/GenBank/DDBJ databases">
        <authorList>
            <person name="Zhang Z.D."/>
            <person name="Osman G."/>
        </authorList>
    </citation>
    <scope>NUCLEOTIDE SEQUENCE [LARGE SCALE GENOMIC DNA]</scope>
    <source>
        <strain evidence="1 2">KCTC 32217</strain>
    </source>
</reference>
<dbReference type="RefSeq" id="WP_213944566.1">
    <property type="nucleotide sequence ID" value="NZ_JAHBGI010000009.1"/>
</dbReference>
<organism evidence="1 2">
    <name type="scientific">Litoribacter ruber</name>
    <dbReference type="NCBI Taxonomy" id="702568"/>
    <lineage>
        <taxon>Bacteria</taxon>
        <taxon>Pseudomonadati</taxon>
        <taxon>Bacteroidota</taxon>
        <taxon>Cytophagia</taxon>
        <taxon>Cytophagales</taxon>
        <taxon>Cyclobacteriaceae</taxon>
        <taxon>Litoribacter</taxon>
    </lineage>
</organism>
<sequence length="114" mass="13164">MNWTNLENTTQLEDIKKESHSQPIMIFKHSTRCSISGMAIDRLTRSWKESETSHIKPYYLDLISYRQISNQIAEEFGVQHESPQVILVKDGKAVYDTSHMGINYKEILSESSSL</sequence>
<dbReference type="InterPro" id="IPR022551">
    <property type="entry name" value="BrxC"/>
</dbReference>
<dbReference type="SUPFAM" id="SSF52833">
    <property type="entry name" value="Thioredoxin-like"/>
    <property type="match status" value="1"/>
</dbReference>
<protein>
    <submittedName>
        <fullName evidence="1">Bacillithiol system redox-active protein YtxJ</fullName>
    </submittedName>
</protein>
<dbReference type="InterPro" id="IPR036249">
    <property type="entry name" value="Thioredoxin-like_sf"/>
</dbReference>
<dbReference type="Proteomes" id="UP001319104">
    <property type="component" value="Unassembled WGS sequence"/>
</dbReference>
<dbReference type="EMBL" id="JAHCMY010000002">
    <property type="protein sequence ID" value="MBS9523683.1"/>
    <property type="molecule type" value="Genomic_DNA"/>
</dbReference>
<evidence type="ECO:0000313" key="2">
    <source>
        <dbReference type="Proteomes" id="UP001319104"/>
    </source>
</evidence>
<accession>A0AAP2CFL1</accession>
<proteinExistence type="predicted"/>
<keyword evidence="2" id="KW-1185">Reference proteome</keyword>
<name>A0AAP2CFL1_9BACT</name>
<dbReference type="AlphaFoldDB" id="A0AAP2CFL1"/>
<gene>
    <name evidence="1" type="primary">ytxJ</name>
    <name evidence="1" type="ORF">KI659_06585</name>
</gene>
<dbReference type="Gene3D" id="3.40.30.10">
    <property type="entry name" value="Glutaredoxin"/>
    <property type="match status" value="1"/>
</dbReference>
<comment type="caution">
    <text evidence="1">The sequence shown here is derived from an EMBL/GenBank/DDBJ whole genome shotgun (WGS) entry which is preliminary data.</text>
</comment>
<dbReference type="NCBIfam" id="TIGR04019">
    <property type="entry name" value="B_thiol_YtxJ"/>
    <property type="match status" value="1"/>
</dbReference>
<evidence type="ECO:0000313" key="1">
    <source>
        <dbReference type="EMBL" id="MBS9523683.1"/>
    </source>
</evidence>